<organism evidence="1 2">
    <name type="scientific">Candidatus Collierbacteria bacterium GW2011_GWA1_44_12</name>
    <dbReference type="NCBI Taxonomy" id="1618376"/>
    <lineage>
        <taxon>Bacteria</taxon>
        <taxon>Candidatus Collieribacteriota</taxon>
    </lineage>
</organism>
<proteinExistence type="predicted"/>
<evidence type="ECO:0000313" key="2">
    <source>
        <dbReference type="Proteomes" id="UP000034069"/>
    </source>
</evidence>
<dbReference type="EMBL" id="LCHN01000014">
    <property type="protein sequence ID" value="KKT35580.1"/>
    <property type="molecule type" value="Genomic_DNA"/>
</dbReference>
<sequence>MKQEENDSQWLQLWMFGPTLNLICEALYRYKKLVQPRAVKGNNRINDEVQGINNLLQLLNSREIEARGDILTISLGNLRYIKGVVELYRDAFARELEEKKGYSTIIGEFEADEEKLNVLNELLLKGEWGKHKSRVDELLIGDFYIKSEGLPSTTLHQIQYNIGPLVGQFIADNHGNINQSINLQIIDQLNELSDVTSTSRDLDKNEKEEIRSLIQVLQSQTMKLKPQEGIIERAFDAINKVIIAKEGTAFANDSIRFLVNIAKLLRKFPGVDHINLPNA</sequence>
<name>A0A0G1GM45_9BACT</name>
<dbReference type="Proteomes" id="UP000034069">
    <property type="component" value="Unassembled WGS sequence"/>
</dbReference>
<reference evidence="1 2" key="1">
    <citation type="journal article" date="2015" name="Nature">
        <title>rRNA introns, odd ribosomes, and small enigmatic genomes across a large radiation of phyla.</title>
        <authorList>
            <person name="Brown C.T."/>
            <person name="Hug L.A."/>
            <person name="Thomas B.C."/>
            <person name="Sharon I."/>
            <person name="Castelle C.J."/>
            <person name="Singh A."/>
            <person name="Wilkins M.J."/>
            <person name="Williams K.H."/>
            <person name="Banfield J.F."/>
        </authorList>
    </citation>
    <scope>NUCLEOTIDE SEQUENCE [LARGE SCALE GENOMIC DNA]</scope>
</reference>
<accession>A0A0G1GM45</accession>
<comment type="caution">
    <text evidence="1">The sequence shown here is derived from an EMBL/GenBank/DDBJ whole genome shotgun (WGS) entry which is preliminary data.</text>
</comment>
<protein>
    <submittedName>
        <fullName evidence="1">Uncharacterized protein</fullName>
    </submittedName>
</protein>
<dbReference type="AlphaFoldDB" id="A0A0G1GM45"/>
<gene>
    <name evidence="1" type="ORF">UW23_C0014G0021</name>
</gene>
<evidence type="ECO:0000313" key="1">
    <source>
        <dbReference type="EMBL" id="KKT35580.1"/>
    </source>
</evidence>